<sequence length="68" mass="7794">MCRQDISALILLPYLPEKSFGLHPVKQTTALILLQYLSKKSFELHLVKRRNTISQVLLEDAATDCFSF</sequence>
<evidence type="ECO:0000313" key="2">
    <source>
        <dbReference type="Proteomes" id="UP000260025"/>
    </source>
</evidence>
<dbReference type="AlphaFoldDB" id="A0A3E2VYZ7"/>
<name>A0A3E2VYZ7_CLOIN</name>
<gene>
    <name evidence="1" type="ORF">DXA38_07160</name>
</gene>
<proteinExistence type="predicted"/>
<accession>A0A3E2VYZ7</accession>
<evidence type="ECO:0000313" key="1">
    <source>
        <dbReference type="EMBL" id="RGC16804.1"/>
    </source>
</evidence>
<comment type="caution">
    <text evidence="1">The sequence shown here is derived from an EMBL/GenBank/DDBJ whole genome shotgun (WGS) entry which is preliminary data.</text>
</comment>
<protein>
    <submittedName>
        <fullName evidence="1">Uncharacterized protein</fullName>
    </submittedName>
</protein>
<dbReference type="EMBL" id="QVEV01000007">
    <property type="protein sequence ID" value="RGC16804.1"/>
    <property type="molecule type" value="Genomic_DNA"/>
</dbReference>
<reference evidence="1 2" key="1">
    <citation type="submission" date="2018-08" db="EMBL/GenBank/DDBJ databases">
        <title>A genome reference for cultivated species of the human gut microbiota.</title>
        <authorList>
            <person name="Zou Y."/>
            <person name="Xue W."/>
            <person name="Luo G."/>
        </authorList>
    </citation>
    <scope>NUCLEOTIDE SEQUENCE [LARGE SCALE GENOMIC DNA]</scope>
    <source>
        <strain evidence="1 2">OF01-2LB</strain>
    </source>
</reference>
<dbReference type="Proteomes" id="UP000260025">
    <property type="component" value="Unassembled WGS sequence"/>
</dbReference>
<organism evidence="1 2">
    <name type="scientific">Clostridium innocuum</name>
    <dbReference type="NCBI Taxonomy" id="1522"/>
    <lineage>
        <taxon>Bacteria</taxon>
        <taxon>Bacillati</taxon>
        <taxon>Bacillota</taxon>
        <taxon>Clostridia</taxon>
        <taxon>Eubacteriales</taxon>
        <taxon>Clostridiaceae</taxon>
        <taxon>Clostridium</taxon>
    </lineage>
</organism>